<name>A0A2K8T8M7_9NOSO</name>
<sequence length="217" mass="25284">MTNVHTASNLNQQLQHLVAQACSYPAKSLMRRQKLSEIVRVVMKSGKLWKENTAYYNDALQQTWFYFCRNPEQYNPESCSVITWLDNCLKWRLQDFRSREAQIQANTVFLSSLEIENTSNAIEHLPAAADIPPILEETYQWAFTDPDNDLASTHVKGRPEVTCQILILRRLPPETPWKNIAKEFNLPPSTAPNFYKRECLPRLRNFALRQGYHEILD</sequence>
<dbReference type="AlphaFoldDB" id="A0A2K8T8M7"/>
<organism evidence="1 2">
    <name type="scientific">Nostoc flagelliforme CCNUN1</name>
    <dbReference type="NCBI Taxonomy" id="2038116"/>
    <lineage>
        <taxon>Bacteria</taxon>
        <taxon>Bacillati</taxon>
        <taxon>Cyanobacteriota</taxon>
        <taxon>Cyanophyceae</taxon>
        <taxon>Nostocales</taxon>
        <taxon>Nostocaceae</taxon>
        <taxon>Nostoc</taxon>
    </lineage>
</organism>
<gene>
    <name evidence="1" type="ORF">COO91_10238</name>
</gene>
<dbReference type="OrthoDB" id="454880at2"/>
<geneLocation type="plasmid" evidence="2">
    <name>pnfsy07</name>
</geneLocation>
<evidence type="ECO:0000313" key="2">
    <source>
        <dbReference type="Proteomes" id="UP000232003"/>
    </source>
</evidence>
<proteinExistence type="predicted"/>
<dbReference type="EMBL" id="CP024792">
    <property type="protein sequence ID" value="AUB44022.1"/>
    <property type="molecule type" value="Genomic_DNA"/>
</dbReference>
<keyword evidence="1" id="KW-0804">Transcription</keyword>
<accession>A0A2K8T8M7</accession>
<keyword evidence="1" id="KW-0240">DNA-directed RNA polymerase</keyword>
<keyword evidence="2" id="KW-1185">Reference proteome</keyword>
<dbReference type="RefSeq" id="WP_100903913.1">
    <property type="nucleotide sequence ID" value="NZ_CAWNNC010000008.1"/>
</dbReference>
<evidence type="ECO:0000313" key="1">
    <source>
        <dbReference type="EMBL" id="AUB44022.1"/>
    </source>
</evidence>
<reference evidence="1 2" key="1">
    <citation type="submission" date="2017-11" db="EMBL/GenBank/DDBJ databases">
        <title>Complete genome of a free-living desiccation-tolerant cyanobacterium and its photosynthetic adaptation to extreme terrestrial habitat.</title>
        <authorList>
            <person name="Shang J."/>
        </authorList>
    </citation>
    <scope>NUCLEOTIDE SEQUENCE [LARGE SCALE GENOMIC DNA]</scope>
    <source>
        <strain evidence="1 2">CCNUN1</strain>
        <plasmid evidence="2">pnfsy07</plasmid>
    </source>
</reference>
<dbReference type="Proteomes" id="UP000232003">
    <property type="component" value="Plasmid pNFSY07"/>
</dbReference>
<dbReference type="GO" id="GO:0000428">
    <property type="term" value="C:DNA-directed RNA polymerase complex"/>
    <property type="evidence" value="ECO:0007669"/>
    <property type="project" value="UniProtKB-KW"/>
</dbReference>
<protein>
    <submittedName>
        <fullName evidence="1">DNA-directed RNA polymerase specialized sigma subunit, sigma24 family</fullName>
    </submittedName>
</protein>
<keyword evidence="1" id="KW-0614">Plasmid</keyword>
<dbReference type="KEGG" id="nfl:COO91_10238"/>